<keyword evidence="2" id="KW-1185">Reference proteome</keyword>
<dbReference type="EMBL" id="CAJVPT010018101">
    <property type="protein sequence ID" value="CAG8631162.1"/>
    <property type="molecule type" value="Genomic_DNA"/>
</dbReference>
<name>A0ACA9N596_9GLOM</name>
<protein>
    <submittedName>
        <fullName evidence="1">14560_t:CDS:1</fullName>
    </submittedName>
</protein>
<gene>
    <name evidence="1" type="ORF">ACOLOM_LOCUS7633</name>
</gene>
<accession>A0ACA9N596</accession>
<sequence length="209" mass="22815">MDTYEMDDLQERRKFNSDQDTQAGKPTSNNGTYSAVQVWALAVASLTLLITVPLLFFPRFLVFLVGAQGTLTPLEQFLSYQLGVLLLAVAAGSIMAVCSSVMLYRYKPYTSLQTPEDSSGTNTPANHPLMTPVTICAALSSLIAWNSKDIGSLGVFVCVGTGIIGAWGFWTRINAHPLTCLAIKRQQVFKRKNGKNARKIVKYTTASRG</sequence>
<organism evidence="1 2">
    <name type="scientific">Acaulospora colombiana</name>
    <dbReference type="NCBI Taxonomy" id="27376"/>
    <lineage>
        <taxon>Eukaryota</taxon>
        <taxon>Fungi</taxon>
        <taxon>Fungi incertae sedis</taxon>
        <taxon>Mucoromycota</taxon>
        <taxon>Glomeromycotina</taxon>
        <taxon>Glomeromycetes</taxon>
        <taxon>Diversisporales</taxon>
        <taxon>Acaulosporaceae</taxon>
        <taxon>Acaulospora</taxon>
    </lineage>
</organism>
<dbReference type="Proteomes" id="UP000789525">
    <property type="component" value="Unassembled WGS sequence"/>
</dbReference>
<evidence type="ECO:0000313" key="2">
    <source>
        <dbReference type="Proteomes" id="UP000789525"/>
    </source>
</evidence>
<evidence type="ECO:0000313" key="1">
    <source>
        <dbReference type="EMBL" id="CAG8631162.1"/>
    </source>
</evidence>
<reference evidence="1" key="1">
    <citation type="submission" date="2021-06" db="EMBL/GenBank/DDBJ databases">
        <authorList>
            <person name="Kallberg Y."/>
            <person name="Tangrot J."/>
            <person name="Rosling A."/>
        </authorList>
    </citation>
    <scope>NUCLEOTIDE SEQUENCE</scope>
    <source>
        <strain evidence="1">CL356</strain>
    </source>
</reference>
<comment type="caution">
    <text evidence="1">The sequence shown here is derived from an EMBL/GenBank/DDBJ whole genome shotgun (WGS) entry which is preliminary data.</text>
</comment>
<proteinExistence type="predicted"/>